<name>A0A835PCD1_VANPL</name>
<dbReference type="Proteomes" id="UP000639772">
    <property type="component" value="Unassembled WGS sequence"/>
</dbReference>
<evidence type="ECO:0000259" key="1">
    <source>
        <dbReference type="PROSITE" id="PS51910"/>
    </source>
</evidence>
<protein>
    <recommendedName>
        <fullName evidence="1">GH18 domain-containing protein</fullName>
    </recommendedName>
</protein>
<dbReference type="Gene3D" id="3.20.20.80">
    <property type="entry name" value="Glycosidases"/>
    <property type="match status" value="1"/>
</dbReference>
<comment type="caution">
    <text evidence="2">The sequence shown here is derived from an EMBL/GenBank/DDBJ whole genome shotgun (WGS) entry which is preliminary data.</text>
</comment>
<dbReference type="PROSITE" id="PS51910">
    <property type="entry name" value="GH18_2"/>
    <property type="match status" value="1"/>
</dbReference>
<evidence type="ECO:0000313" key="2">
    <source>
        <dbReference type="EMBL" id="KAG0451100.1"/>
    </source>
</evidence>
<evidence type="ECO:0000313" key="3">
    <source>
        <dbReference type="Proteomes" id="UP000639772"/>
    </source>
</evidence>
<organism evidence="2 3">
    <name type="scientific">Vanilla planifolia</name>
    <name type="common">Vanilla</name>
    <dbReference type="NCBI Taxonomy" id="51239"/>
    <lineage>
        <taxon>Eukaryota</taxon>
        <taxon>Viridiplantae</taxon>
        <taxon>Streptophyta</taxon>
        <taxon>Embryophyta</taxon>
        <taxon>Tracheophyta</taxon>
        <taxon>Spermatophyta</taxon>
        <taxon>Magnoliopsida</taxon>
        <taxon>Liliopsida</taxon>
        <taxon>Asparagales</taxon>
        <taxon>Orchidaceae</taxon>
        <taxon>Vanilloideae</taxon>
        <taxon>Vanilleae</taxon>
        <taxon>Vanilla</taxon>
    </lineage>
</organism>
<dbReference type="EMBL" id="JADCNM010000080">
    <property type="protein sequence ID" value="KAG0451100.1"/>
    <property type="molecule type" value="Genomic_DNA"/>
</dbReference>
<dbReference type="OrthoDB" id="3012298at2759"/>
<reference evidence="2 3" key="1">
    <citation type="journal article" date="2020" name="Nat. Food">
        <title>A phased Vanilla planifolia genome enables genetic improvement of flavour and production.</title>
        <authorList>
            <person name="Hasing T."/>
            <person name="Tang H."/>
            <person name="Brym M."/>
            <person name="Khazi F."/>
            <person name="Huang T."/>
            <person name="Chambers A.H."/>
        </authorList>
    </citation>
    <scope>NUCLEOTIDE SEQUENCE [LARGE SCALE GENOMIC DNA]</scope>
    <source>
        <tissue evidence="2">Leaf</tissue>
    </source>
</reference>
<dbReference type="PANTHER" id="PTHR46476:SF13">
    <property type="entry name" value="2, PUTATIVE, EXPRESSED-RELATED"/>
    <property type="match status" value="1"/>
</dbReference>
<proteinExistence type="predicted"/>
<dbReference type="SUPFAM" id="SSF51445">
    <property type="entry name" value="(Trans)glycosidases"/>
    <property type="match status" value="1"/>
</dbReference>
<dbReference type="PANTHER" id="PTHR46476">
    <property type="entry name" value="CHITINASE 2-LIKE"/>
    <property type="match status" value="1"/>
</dbReference>
<dbReference type="InterPro" id="IPR017853">
    <property type="entry name" value="GH"/>
</dbReference>
<dbReference type="AlphaFoldDB" id="A0A835PCD1"/>
<dbReference type="GO" id="GO:0005975">
    <property type="term" value="P:carbohydrate metabolic process"/>
    <property type="evidence" value="ECO:0007669"/>
    <property type="project" value="InterPro"/>
</dbReference>
<gene>
    <name evidence="2" type="ORF">HPP92_026409</name>
</gene>
<sequence>MATYPLFPTIGDFNVFWDSSNVSPTDVATLKQEHPNVKVALNLGSDSVVGNPVYFNPISVDSSVANAVSSLTTIIQAYHLCGPDVYYEHFKNKGLLNKALLLSSQADLTNFSNCIGKLIYKLKRNRVTSFASIALFDNSNV</sequence>
<accession>A0A835PCD1</accession>
<feature type="domain" description="GH18" evidence="1">
    <location>
        <begin position="1"/>
        <end position="141"/>
    </location>
</feature>
<dbReference type="InterPro" id="IPR001223">
    <property type="entry name" value="Glyco_hydro18_cat"/>
</dbReference>